<evidence type="ECO:0000259" key="2">
    <source>
        <dbReference type="SMART" id="SM01017"/>
    </source>
</evidence>
<name>A0AAV2QQ64_MEGNR</name>
<evidence type="ECO:0000313" key="4">
    <source>
        <dbReference type="Proteomes" id="UP001497623"/>
    </source>
</evidence>
<dbReference type="PANTHER" id="PTHR11188">
    <property type="entry name" value="ARRESTIN DOMAIN CONTAINING PROTEIN"/>
    <property type="match status" value="1"/>
</dbReference>
<comment type="caution">
    <text evidence="3">The sequence shown here is derived from an EMBL/GenBank/DDBJ whole genome shotgun (WGS) entry which is preliminary data.</text>
</comment>
<dbReference type="PANTHER" id="PTHR11188:SF17">
    <property type="entry name" value="FI21816P1"/>
    <property type="match status" value="1"/>
</dbReference>
<evidence type="ECO:0000313" key="3">
    <source>
        <dbReference type="EMBL" id="CAL4092530.1"/>
    </source>
</evidence>
<dbReference type="SMART" id="SM01017">
    <property type="entry name" value="Arrestin_C"/>
    <property type="match status" value="1"/>
</dbReference>
<dbReference type="InterPro" id="IPR014756">
    <property type="entry name" value="Ig_E-set"/>
</dbReference>
<accession>A0AAV2QQ64</accession>
<feature type="domain" description="Arrestin C-terminal-like" evidence="2">
    <location>
        <begin position="167"/>
        <end position="276"/>
    </location>
</feature>
<dbReference type="InterPro" id="IPR011021">
    <property type="entry name" value="Arrestin-like_N"/>
</dbReference>
<dbReference type="Proteomes" id="UP001497623">
    <property type="component" value="Unassembled WGS sequence"/>
</dbReference>
<dbReference type="SUPFAM" id="SSF81296">
    <property type="entry name" value="E set domains"/>
    <property type="match status" value="2"/>
</dbReference>
<dbReference type="GO" id="GO:0005737">
    <property type="term" value="C:cytoplasm"/>
    <property type="evidence" value="ECO:0007669"/>
    <property type="project" value="TreeGrafter"/>
</dbReference>
<protein>
    <recommendedName>
        <fullName evidence="2">Arrestin C-terminal-like domain-containing protein</fullName>
    </recommendedName>
</protein>
<dbReference type="InterPro" id="IPR050357">
    <property type="entry name" value="Arrestin_domain-protein"/>
</dbReference>
<dbReference type="EMBL" id="CAXKWB010008803">
    <property type="protein sequence ID" value="CAL4092530.1"/>
    <property type="molecule type" value="Genomic_DNA"/>
</dbReference>
<dbReference type="Pfam" id="PF02752">
    <property type="entry name" value="Arrestin_C"/>
    <property type="match status" value="1"/>
</dbReference>
<proteinExistence type="inferred from homology"/>
<keyword evidence="4" id="KW-1185">Reference proteome</keyword>
<dbReference type="Pfam" id="PF00339">
    <property type="entry name" value="Arrestin_N"/>
    <property type="match status" value="1"/>
</dbReference>
<reference evidence="3 4" key="1">
    <citation type="submission" date="2024-05" db="EMBL/GenBank/DDBJ databases">
        <authorList>
            <person name="Wallberg A."/>
        </authorList>
    </citation>
    <scope>NUCLEOTIDE SEQUENCE [LARGE SCALE GENOMIC DNA]</scope>
</reference>
<organism evidence="3 4">
    <name type="scientific">Meganyctiphanes norvegica</name>
    <name type="common">Northern krill</name>
    <name type="synonym">Thysanopoda norvegica</name>
    <dbReference type="NCBI Taxonomy" id="48144"/>
    <lineage>
        <taxon>Eukaryota</taxon>
        <taxon>Metazoa</taxon>
        <taxon>Ecdysozoa</taxon>
        <taxon>Arthropoda</taxon>
        <taxon>Crustacea</taxon>
        <taxon>Multicrustacea</taxon>
        <taxon>Malacostraca</taxon>
        <taxon>Eumalacostraca</taxon>
        <taxon>Eucarida</taxon>
        <taxon>Euphausiacea</taxon>
        <taxon>Euphausiidae</taxon>
        <taxon>Meganyctiphanes</taxon>
    </lineage>
</organism>
<evidence type="ECO:0000256" key="1">
    <source>
        <dbReference type="ARBA" id="ARBA00005298"/>
    </source>
</evidence>
<gene>
    <name evidence="3" type="ORF">MNOR_LOCUS14609</name>
</gene>
<dbReference type="InterPro" id="IPR011022">
    <property type="entry name" value="Arrestin_C-like"/>
</dbReference>
<dbReference type="InterPro" id="IPR014752">
    <property type="entry name" value="Arrestin-like_C"/>
</dbReference>
<dbReference type="AlphaFoldDB" id="A0AAV2QQ64"/>
<comment type="similarity">
    <text evidence="1">Belongs to the arrestin family.</text>
</comment>
<sequence>MTITRFHVVLEQAEALFVSGSTIRGILEVVADADTECREIMMRAKGWATLSFILSRAQEKPDTNEEYFLDQSVTVWQGSELGAMLKKGEYSLPFKFLIPPNCPPTFKGDYGKIKYKIEGYAGSPWDPPSVCEVKFQIAEPYDLNEDHDARKPIRISSEETVCCGCCRTGPVTISLTAPKSGYTPGEEIVLFGEINNGTKMKIKDITLKIIQRTIYKAKNGNQKKEKKVIKRVELPGIPARQAQELGVSWFKERMYFTCMYHLMMKNRCDLNSSYPSRFA</sequence>
<dbReference type="Gene3D" id="2.60.40.640">
    <property type="match status" value="2"/>
</dbReference>
<dbReference type="GO" id="GO:0015031">
    <property type="term" value="P:protein transport"/>
    <property type="evidence" value="ECO:0007669"/>
    <property type="project" value="TreeGrafter"/>
</dbReference>